<name>A0A835QJT3_VANPL</name>
<feature type="domain" description="NPH3" evidence="4">
    <location>
        <begin position="1"/>
        <end position="109"/>
    </location>
</feature>
<evidence type="ECO:0000313" key="5">
    <source>
        <dbReference type="EMBL" id="KAG0470924.1"/>
    </source>
</evidence>
<evidence type="ECO:0000256" key="3">
    <source>
        <dbReference type="SAM" id="Coils"/>
    </source>
</evidence>
<dbReference type="EMBL" id="JADCNL010000008">
    <property type="protein sequence ID" value="KAG0470924.1"/>
    <property type="molecule type" value="Genomic_DNA"/>
</dbReference>
<reference evidence="5 6" key="1">
    <citation type="journal article" date="2020" name="Nat. Food">
        <title>A phased Vanilla planifolia genome enables genetic improvement of flavour and production.</title>
        <authorList>
            <person name="Hasing T."/>
            <person name="Tang H."/>
            <person name="Brym M."/>
            <person name="Khazi F."/>
            <person name="Huang T."/>
            <person name="Chambers A.H."/>
        </authorList>
    </citation>
    <scope>NUCLEOTIDE SEQUENCE [LARGE SCALE GENOMIC DNA]</scope>
    <source>
        <tissue evidence="5">Leaf</tissue>
    </source>
</reference>
<dbReference type="OrthoDB" id="365379at2759"/>
<evidence type="ECO:0000259" key="4">
    <source>
        <dbReference type="PROSITE" id="PS51649"/>
    </source>
</evidence>
<proteinExistence type="inferred from homology"/>
<keyword evidence="6" id="KW-1185">Reference proteome</keyword>
<dbReference type="Proteomes" id="UP000636800">
    <property type="component" value="Unassembled WGS sequence"/>
</dbReference>
<gene>
    <name evidence="5" type="ORF">HPP92_017624</name>
</gene>
<comment type="similarity">
    <text evidence="2">Belongs to the NPH3 family.</text>
</comment>
<dbReference type="PANTHER" id="PTHR32370">
    <property type="entry name" value="OS12G0117600 PROTEIN"/>
    <property type="match status" value="1"/>
</dbReference>
<organism evidence="5 6">
    <name type="scientific">Vanilla planifolia</name>
    <name type="common">Vanilla</name>
    <dbReference type="NCBI Taxonomy" id="51239"/>
    <lineage>
        <taxon>Eukaryota</taxon>
        <taxon>Viridiplantae</taxon>
        <taxon>Streptophyta</taxon>
        <taxon>Embryophyta</taxon>
        <taxon>Tracheophyta</taxon>
        <taxon>Spermatophyta</taxon>
        <taxon>Magnoliopsida</taxon>
        <taxon>Liliopsida</taxon>
        <taxon>Asparagales</taxon>
        <taxon>Orchidaceae</taxon>
        <taxon>Vanilloideae</taxon>
        <taxon>Vanilleae</taxon>
        <taxon>Vanilla</taxon>
    </lineage>
</organism>
<keyword evidence="1" id="KW-0833">Ubl conjugation pathway</keyword>
<dbReference type="Pfam" id="PF03000">
    <property type="entry name" value="NPH3"/>
    <property type="match status" value="1"/>
</dbReference>
<evidence type="ECO:0000256" key="1">
    <source>
        <dbReference type="ARBA" id="ARBA00022786"/>
    </source>
</evidence>
<protein>
    <recommendedName>
        <fullName evidence="4">NPH3 domain-containing protein</fullName>
    </recommendedName>
</protein>
<dbReference type="InterPro" id="IPR027356">
    <property type="entry name" value="NPH3_dom"/>
</dbReference>
<feature type="coiled-coil region" evidence="3">
    <location>
        <begin position="109"/>
        <end position="136"/>
    </location>
</feature>
<accession>A0A835QJT3</accession>
<dbReference type="InterPro" id="IPR043454">
    <property type="entry name" value="NPH3/RPT2-like"/>
</dbReference>
<dbReference type="AlphaFoldDB" id="A0A835QJT3"/>
<evidence type="ECO:0000313" key="6">
    <source>
        <dbReference type="Proteomes" id="UP000636800"/>
    </source>
</evidence>
<comment type="caution">
    <text evidence="5">The sequence shown here is derived from an EMBL/GenBank/DDBJ whole genome shotgun (WGS) entry which is preliminary data.</text>
</comment>
<keyword evidence="3" id="KW-0175">Coiled coil</keyword>
<evidence type="ECO:0000256" key="2">
    <source>
        <dbReference type="PROSITE-ProRule" id="PRU00982"/>
    </source>
</evidence>
<dbReference type="PROSITE" id="PS51649">
    <property type="entry name" value="NPH3"/>
    <property type="match status" value="1"/>
</dbReference>
<dbReference type="UniPathway" id="UPA00143"/>
<sequence>MASDRLKKVGGLVDLYMAEVAPDSFLKPSKFLALATALPERARDSHDSLYLAINMYIQVHDKLGEEEKMQICCAISTKKLSLERCKQLVQNSKRDSCSVVEDGRLGARLEEMQWRLQELEMACWKMQRQMAKMTKTKSSSPTVSRSLPRLCS</sequence>
<dbReference type="GO" id="GO:0016567">
    <property type="term" value="P:protein ubiquitination"/>
    <property type="evidence" value="ECO:0007669"/>
    <property type="project" value="UniProtKB-UniPathway"/>
</dbReference>